<accession>C5BV88</accession>
<evidence type="ECO:0000313" key="2">
    <source>
        <dbReference type="EMBL" id="ACQ80475.1"/>
    </source>
</evidence>
<dbReference type="KEGG" id="bcv:Bcav_2224"/>
<gene>
    <name evidence="2" type="ordered locus">Bcav_2224</name>
</gene>
<proteinExistence type="predicted"/>
<organism evidence="2 3">
    <name type="scientific">Beutenbergia cavernae (strain ATCC BAA-8 / DSM 12333 / CCUG 43141 / JCM 11478 / NBRC 16432 / NCIMB 13614 / HKI 0122)</name>
    <dbReference type="NCBI Taxonomy" id="471853"/>
    <lineage>
        <taxon>Bacteria</taxon>
        <taxon>Bacillati</taxon>
        <taxon>Actinomycetota</taxon>
        <taxon>Actinomycetes</taxon>
        <taxon>Micrococcales</taxon>
        <taxon>Beutenbergiaceae</taxon>
        <taxon>Beutenbergia</taxon>
    </lineage>
</organism>
<feature type="region of interest" description="Disordered" evidence="1">
    <location>
        <begin position="1"/>
        <end position="33"/>
    </location>
</feature>
<reference evidence="2 3" key="1">
    <citation type="journal article" date="2009" name="Stand. Genomic Sci.">
        <title>Complete genome sequence of Beutenbergia cavernae type strain (HKI 0122).</title>
        <authorList>
            <person name="Land M."/>
            <person name="Pukall R."/>
            <person name="Abt B."/>
            <person name="Goker M."/>
            <person name="Rohde M."/>
            <person name="Glavina Del Rio T."/>
            <person name="Tice H."/>
            <person name="Copeland A."/>
            <person name="Cheng J.F."/>
            <person name="Lucas S."/>
            <person name="Chen F."/>
            <person name="Nolan M."/>
            <person name="Bruce D."/>
            <person name="Goodwin L."/>
            <person name="Pitluck S."/>
            <person name="Ivanova N."/>
            <person name="Mavromatis K."/>
            <person name="Ovchinnikova G."/>
            <person name="Pati A."/>
            <person name="Chen A."/>
            <person name="Palaniappan K."/>
            <person name="Hauser L."/>
            <person name="Chang Y.J."/>
            <person name="Jefferies C.C."/>
            <person name="Saunders E."/>
            <person name="Brettin T."/>
            <person name="Detter J.C."/>
            <person name="Han C."/>
            <person name="Chain P."/>
            <person name="Bristow J."/>
            <person name="Eisen J.A."/>
            <person name="Markowitz V."/>
            <person name="Hugenholtz P."/>
            <person name="Kyrpides N.C."/>
            <person name="Klenk H.P."/>
            <person name="Lapidus A."/>
        </authorList>
    </citation>
    <scope>NUCLEOTIDE SEQUENCE [LARGE SCALE GENOMIC DNA]</scope>
    <source>
        <strain evidence="3">ATCC BAA-8 / DSM 12333 / NBRC 16432</strain>
    </source>
</reference>
<dbReference type="EMBL" id="CP001618">
    <property type="protein sequence ID" value="ACQ80475.1"/>
    <property type="molecule type" value="Genomic_DNA"/>
</dbReference>
<dbReference type="Proteomes" id="UP000007962">
    <property type="component" value="Chromosome"/>
</dbReference>
<protein>
    <submittedName>
        <fullName evidence="2">Uncharacterized protein</fullName>
    </submittedName>
</protein>
<dbReference type="HOGENOM" id="CLU_3380740_0_0_11"/>
<sequence>MVTPGAARPESIGFPARAAAARAAPVNPNRQEY</sequence>
<keyword evidence="3" id="KW-1185">Reference proteome</keyword>
<evidence type="ECO:0000313" key="3">
    <source>
        <dbReference type="Proteomes" id="UP000007962"/>
    </source>
</evidence>
<name>C5BV88_BEUC1</name>
<evidence type="ECO:0000256" key="1">
    <source>
        <dbReference type="SAM" id="MobiDB-lite"/>
    </source>
</evidence>
<dbReference type="AlphaFoldDB" id="C5BV88"/>